<evidence type="ECO:0000256" key="13">
    <source>
        <dbReference type="ARBA" id="ARBA00046796"/>
    </source>
</evidence>
<dbReference type="Pfam" id="PF02190">
    <property type="entry name" value="LON_substr_bdg"/>
    <property type="match status" value="1"/>
</dbReference>
<comment type="pathway">
    <text evidence="3">Protein modification; protein ubiquitination.</text>
</comment>
<evidence type="ECO:0000256" key="12">
    <source>
        <dbReference type="ARBA" id="ARBA00046075"/>
    </source>
</evidence>
<sequence length="317" mass="36632">MAYRKKYYDFGCTAKICSFRDEEEYQIESLRLVVEGRDRFQVMEKRNQLNGNVLAKVKLISDVNLPEVTNSIETCHRCKAQLIGGTPEGLILHHKFKRHNKVLRRTSMSTAWPAWVHRMYDVNFLKLAIFTELREWNQELKESQCSNEATEFSFWVITMLPIRDQTRLEMLRLESAVQRLRMILNILRKRTAITCSGCSALVANRKDVFSMSKSGTMAAYVNPGGVVHETLTLYKVKGLTYVGRSTTEHSWFPGYAWTICQCAECHQHMGWKFKATKDDLTPKLFWGLTRSSLMPSEPDAHEGGDNDIESHFHRPSL</sequence>
<keyword evidence="6" id="KW-0963">Cytoplasm</keyword>
<dbReference type="AlphaFoldDB" id="A0A6F9DAJ4"/>
<evidence type="ECO:0000256" key="10">
    <source>
        <dbReference type="ARBA" id="ARBA00023242"/>
    </source>
</evidence>
<comment type="function">
    <text evidence="12">Substrate recognition component of a DCX (DDB1-CUL4-X-box) E3 protein ligase complex that mediates the ubiquitination and subsequent proteasomal degradation of target proteins. Has an essential role in mediating growth by negatively regulating insulin signaling. It also has a role in maintaining presynaptic function in the neuromuscular junction synapses of third-instar larvae.</text>
</comment>
<accession>A0A6F9DAJ4</accession>
<dbReference type="EMBL" id="LR784168">
    <property type="protein sequence ID" value="CAB3233636.1"/>
    <property type="molecule type" value="mRNA"/>
</dbReference>
<dbReference type="FunFam" id="2.170.150.20:FF:000005">
    <property type="entry name" value="Blast:Protein cereblon homolog"/>
    <property type="match status" value="1"/>
</dbReference>
<evidence type="ECO:0000256" key="9">
    <source>
        <dbReference type="ARBA" id="ARBA00022833"/>
    </source>
</evidence>
<dbReference type="GO" id="GO:0005634">
    <property type="term" value="C:nucleus"/>
    <property type="evidence" value="ECO:0007669"/>
    <property type="project" value="UniProtKB-SubCell"/>
</dbReference>
<dbReference type="InterPro" id="IPR034750">
    <property type="entry name" value="CULT"/>
</dbReference>
<evidence type="ECO:0000256" key="7">
    <source>
        <dbReference type="ARBA" id="ARBA00022723"/>
    </source>
</evidence>
<dbReference type="Gene3D" id="1.20.58.1480">
    <property type="match status" value="1"/>
</dbReference>
<keyword evidence="9" id="KW-0862">Zinc</keyword>
<evidence type="ECO:0000256" key="1">
    <source>
        <dbReference type="ARBA" id="ARBA00004123"/>
    </source>
</evidence>
<evidence type="ECO:0000256" key="4">
    <source>
        <dbReference type="ARBA" id="ARBA00005293"/>
    </source>
</evidence>
<feature type="region of interest" description="Disordered" evidence="14">
    <location>
        <begin position="295"/>
        <end position="317"/>
    </location>
</feature>
<comment type="similarity">
    <text evidence="4">Belongs to the CRBN family.</text>
</comment>
<evidence type="ECO:0000256" key="3">
    <source>
        <dbReference type="ARBA" id="ARBA00004906"/>
    </source>
</evidence>
<name>A0A6F9DAJ4_9ASCI</name>
<comment type="subunit">
    <text evidence="13">Likely a component of a DCX (DDB1-CUL4-X-box) protein ligase complex. May interact with pic/DDB1.</text>
</comment>
<evidence type="ECO:0000256" key="8">
    <source>
        <dbReference type="ARBA" id="ARBA00022786"/>
    </source>
</evidence>
<dbReference type="InterPro" id="IPR015947">
    <property type="entry name" value="PUA-like_sf"/>
</dbReference>
<evidence type="ECO:0000259" key="15">
    <source>
        <dbReference type="PROSITE" id="PS51788"/>
    </source>
</evidence>
<keyword evidence="10" id="KW-0539">Nucleus</keyword>
<proteinExistence type="evidence at transcript level"/>
<dbReference type="GO" id="GO:0046872">
    <property type="term" value="F:metal ion binding"/>
    <property type="evidence" value="ECO:0007669"/>
    <property type="project" value="UniProtKB-KW"/>
</dbReference>
<gene>
    <name evidence="16" type="primary">Crbn-001</name>
</gene>
<evidence type="ECO:0000256" key="2">
    <source>
        <dbReference type="ARBA" id="ARBA00004496"/>
    </source>
</evidence>
<dbReference type="PANTHER" id="PTHR14255">
    <property type="entry name" value="CEREBLON"/>
    <property type="match status" value="1"/>
</dbReference>
<dbReference type="GO" id="GO:0031464">
    <property type="term" value="C:Cul4A-RING E3 ubiquitin ligase complex"/>
    <property type="evidence" value="ECO:0007669"/>
    <property type="project" value="TreeGrafter"/>
</dbReference>
<dbReference type="SUPFAM" id="SSF88697">
    <property type="entry name" value="PUA domain-like"/>
    <property type="match status" value="1"/>
</dbReference>
<evidence type="ECO:0000256" key="11">
    <source>
        <dbReference type="ARBA" id="ARBA00030079"/>
    </source>
</evidence>
<protein>
    <recommendedName>
        <fullName evidence="5">Protein cereblon</fullName>
    </recommendedName>
    <alternativeName>
        <fullName evidence="11">Protein ohgata</fullName>
    </alternativeName>
</protein>
<dbReference type="GO" id="GO:0005737">
    <property type="term" value="C:cytoplasm"/>
    <property type="evidence" value="ECO:0007669"/>
    <property type="project" value="UniProtKB-SubCell"/>
</dbReference>
<dbReference type="Pfam" id="PF03226">
    <property type="entry name" value="Yippee-Mis18"/>
    <property type="match status" value="1"/>
</dbReference>
<dbReference type="Gene3D" id="2.30.130.40">
    <property type="entry name" value="LON domain-like"/>
    <property type="match status" value="1"/>
</dbReference>
<organism evidence="16">
    <name type="scientific">Phallusia mammillata</name>
    <dbReference type="NCBI Taxonomy" id="59560"/>
    <lineage>
        <taxon>Eukaryota</taxon>
        <taxon>Metazoa</taxon>
        <taxon>Chordata</taxon>
        <taxon>Tunicata</taxon>
        <taxon>Ascidiacea</taxon>
        <taxon>Phlebobranchia</taxon>
        <taxon>Ascidiidae</taxon>
        <taxon>Phallusia</taxon>
    </lineage>
</organism>
<feature type="domain" description="CULT" evidence="15">
    <location>
        <begin position="190"/>
        <end position="297"/>
    </location>
</feature>
<dbReference type="InterPro" id="IPR003111">
    <property type="entry name" value="Lon_prtase_N"/>
</dbReference>
<dbReference type="PANTHER" id="PTHR14255:SF4">
    <property type="entry name" value="PROTEIN CEREBLON"/>
    <property type="match status" value="1"/>
</dbReference>
<dbReference type="CDD" id="cd15777">
    <property type="entry name" value="CRBN_C_like"/>
    <property type="match status" value="1"/>
</dbReference>
<dbReference type="UniPathway" id="UPA00143"/>
<keyword evidence="8" id="KW-0833">Ubl conjugation pathway</keyword>
<dbReference type="PROSITE" id="PS51788">
    <property type="entry name" value="CULT"/>
    <property type="match status" value="1"/>
</dbReference>
<evidence type="ECO:0000256" key="6">
    <source>
        <dbReference type="ARBA" id="ARBA00022490"/>
    </source>
</evidence>
<dbReference type="InterPro" id="IPR004910">
    <property type="entry name" value="Yippee/Mis18/Cereblon"/>
</dbReference>
<evidence type="ECO:0000256" key="5">
    <source>
        <dbReference type="ARBA" id="ARBA00014394"/>
    </source>
</evidence>
<feature type="compositionally biased region" description="Basic and acidic residues" evidence="14">
    <location>
        <begin position="298"/>
        <end position="317"/>
    </location>
</feature>
<reference evidence="16" key="1">
    <citation type="submission" date="2020-04" db="EMBL/GenBank/DDBJ databases">
        <authorList>
            <person name="Neveu A P."/>
        </authorList>
    </citation>
    <scope>NUCLEOTIDE SEQUENCE</scope>
    <source>
        <tissue evidence="16">Whole embryo</tissue>
    </source>
</reference>
<dbReference type="InterPro" id="IPR046336">
    <property type="entry name" value="Lon_prtase_N_sf"/>
</dbReference>
<evidence type="ECO:0000313" key="16">
    <source>
        <dbReference type="EMBL" id="CAB3233636.1"/>
    </source>
</evidence>
<evidence type="ECO:0000256" key="14">
    <source>
        <dbReference type="SAM" id="MobiDB-lite"/>
    </source>
</evidence>
<comment type="subcellular location">
    <subcellularLocation>
        <location evidence="2">Cytoplasm</location>
    </subcellularLocation>
    <subcellularLocation>
        <location evidence="1">Nucleus</location>
    </subcellularLocation>
</comment>
<dbReference type="Gene3D" id="2.170.150.20">
    <property type="entry name" value="Peptide methionine sulfoxide reductase"/>
    <property type="match status" value="1"/>
</dbReference>
<dbReference type="GO" id="GO:0016567">
    <property type="term" value="P:protein ubiquitination"/>
    <property type="evidence" value="ECO:0007669"/>
    <property type="project" value="UniProtKB-UniPathway"/>
</dbReference>
<keyword evidence="7" id="KW-0479">Metal-binding</keyword>